<dbReference type="Gene3D" id="1.10.245.10">
    <property type="entry name" value="SWIB/MDM2 domain"/>
    <property type="match status" value="1"/>
</dbReference>
<feature type="compositionally biased region" description="Low complexity" evidence="1">
    <location>
        <begin position="19"/>
        <end position="31"/>
    </location>
</feature>
<feature type="region of interest" description="Disordered" evidence="1">
    <location>
        <begin position="1"/>
        <end position="31"/>
    </location>
</feature>
<dbReference type="PANTHER" id="PTHR13844">
    <property type="entry name" value="SWI/SNF-RELATED MATRIX-ASSOCIATED ACTIN-DEPENDENT REGULATOR OF CHROMATIN SUBFAMILY D"/>
    <property type="match status" value="1"/>
</dbReference>
<dbReference type="SUPFAM" id="SSF47592">
    <property type="entry name" value="SWIB/MDM2 domain"/>
    <property type="match status" value="1"/>
</dbReference>
<comment type="caution">
    <text evidence="3">The sequence shown here is derived from an EMBL/GenBank/DDBJ whole genome shotgun (WGS) entry which is preliminary data.</text>
</comment>
<dbReference type="PROSITE" id="PS51925">
    <property type="entry name" value="SWIB_MDM2"/>
    <property type="match status" value="1"/>
</dbReference>
<dbReference type="InterPro" id="IPR019835">
    <property type="entry name" value="SWIB_domain"/>
</dbReference>
<gene>
    <name evidence="3" type="ORF">C2E20_8511</name>
</gene>
<proteinExistence type="predicted"/>
<feature type="domain" description="DM2" evidence="2">
    <location>
        <begin position="302"/>
        <end position="383"/>
    </location>
</feature>
<evidence type="ECO:0000313" key="4">
    <source>
        <dbReference type="Proteomes" id="UP000239649"/>
    </source>
</evidence>
<evidence type="ECO:0000259" key="2">
    <source>
        <dbReference type="PROSITE" id="PS51925"/>
    </source>
</evidence>
<reference evidence="3 4" key="1">
    <citation type="journal article" date="2018" name="Plant J.">
        <title>Genome sequences of Chlorella sorokiniana UTEX 1602 and Micractinium conductrix SAG 241.80: implications to maltose excretion by a green alga.</title>
        <authorList>
            <person name="Arriola M.B."/>
            <person name="Velmurugan N."/>
            <person name="Zhang Y."/>
            <person name="Plunkett M.H."/>
            <person name="Hondzo H."/>
            <person name="Barney B.M."/>
        </authorList>
    </citation>
    <scope>NUCLEOTIDE SEQUENCE [LARGE SCALE GENOMIC DNA]</scope>
    <source>
        <strain evidence="3 4">SAG 241.80</strain>
    </source>
</reference>
<dbReference type="Proteomes" id="UP000239649">
    <property type="component" value="Unassembled WGS sequence"/>
</dbReference>
<evidence type="ECO:0000256" key="1">
    <source>
        <dbReference type="SAM" id="MobiDB-lite"/>
    </source>
</evidence>
<dbReference type="SMART" id="SM00151">
    <property type="entry name" value="SWIB"/>
    <property type="match status" value="1"/>
</dbReference>
<name>A0A2P6V190_9CHLO</name>
<dbReference type="InterPro" id="IPR003121">
    <property type="entry name" value="SWIB_MDM2_domain"/>
</dbReference>
<evidence type="ECO:0000313" key="3">
    <source>
        <dbReference type="EMBL" id="PSC67860.1"/>
    </source>
</evidence>
<dbReference type="EMBL" id="LHPF02000046">
    <property type="protein sequence ID" value="PSC67860.1"/>
    <property type="molecule type" value="Genomic_DNA"/>
</dbReference>
<protein>
    <submittedName>
        <fullName evidence="3">SWI SNF complex component SNF12-like protein</fullName>
    </submittedName>
</protein>
<accession>A0A2P6V190</accession>
<dbReference type="OrthoDB" id="10263741at2759"/>
<dbReference type="Pfam" id="PF02201">
    <property type="entry name" value="SWIB"/>
    <property type="match status" value="1"/>
</dbReference>
<dbReference type="InterPro" id="IPR036885">
    <property type="entry name" value="SWIB_MDM2_dom_sf"/>
</dbReference>
<sequence>MFQSGGMPQARPGSAPTPQQQQQQQMAQLMAQQQFLAANPHLAAANPGLQAQLQLAQARAMAAAQAPAAAAAAGRLGAPTNSKPPIGGMKGAATGVAAAATAAVRSAEAVPAKKGCPTRKRRAADLRLPDRGDLLIPDSPLFAQLQDAERRVDMLISRKRHELQEMFASFRRGPPGSAQAAGSARRKLRVYIRSEHFDQGGAGSAEEPPSWQLAVSGRLLGKADKGADKGGLDEESGHHHKHHFTHYVKRIEVTLDPAQYPGEQGRVVWDKARHEREHREAITVRRLGSAAVEASIKIELDYQPAQWRLSPQLNAALGLKGLHSLPYVMQMLWGYIKAKQLYEPSDRGSVAVRCDDRLRELFGGAASVELGRMSDALKPHLSLPEPVTLMYTIKPDGPAAPLPDCYDFEVEVPLSTELPPYALKAGCTREVEQLDAALTNTLSRLAEHRRRHTCLLSFAQSPVDFCRALVAAQGRELRMAATKEGEAYELMPSGDVYKERWVEDAVLNYMQQRQQAAETQAAATRAAQQQALAEQQAAQQALQMQAAAVQQQAQMQALAVQQAAAQQGQPQALTVQQAQAQAAAQAAAQMQAARAAAAAAAAAGGAAPGGGPS</sequence>
<keyword evidence="4" id="KW-1185">Reference proteome</keyword>
<dbReference type="STRING" id="554055.A0A2P6V190"/>
<organism evidence="3 4">
    <name type="scientific">Micractinium conductrix</name>
    <dbReference type="NCBI Taxonomy" id="554055"/>
    <lineage>
        <taxon>Eukaryota</taxon>
        <taxon>Viridiplantae</taxon>
        <taxon>Chlorophyta</taxon>
        <taxon>core chlorophytes</taxon>
        <taxon>Trebouxiophyceae</taxon>
        <taxon>Chlorellales</taxon>
        <taxon>Chlorellaceae</taxon>
        <taxon>Chlorella clade</taxon>
        <taxon>Micractinium</taxon>
    </lineage>
</organism>
<dbReference type="AlphaFoldDB" id="A0A2P6V190"/>